<reference evidence="1" key="1">
    <citation type="submission" date="2015-12" db="EMBL/GenBank/DDBJ databases">
        <title>Gene expression during late stages of embryo sac development: a critical building block for successful pollen-pistil interactions.</title>
        <authorList>
            <person name="Liu Y."/>
            <person name="Joly V."/>
            <person name="Sabar M."/>
            <person name="Matton D.P."/>
        </authorList>
    </citation>
    <scope>NUCLEOTIDE SEQUENCE</scope>
</reference>
<sequence length="67" mass="7166">MYLPLKNTLGGINSVLSLPFISSFNSSLKPLSIEISLSEYKTPSPSIADLTALQASKVFLTPLNVVV</sequence>
<dbReference type="EMBL" id="GEDG01037794">
    <property type="protein sequence ID" value="JAP07927.1"/>
    <property type="molecule type" value="Transcribed_RNA"/>
</dbReference>
<organism evidence="1">
    <name type="scientific">Solanum chacoense</name>
    <name type="common">Chaco potato</name>
    <dbReference type="NCBI Taxonomy" id="4108"/>
    <lineage>
        <taxon>Eukaryota</taxon>
        <taxon>Viridiplantae</taxon>
        <taxon>Streptophyta</taxon>
        <taxon>Embryophyta</taxon>
        <taxon>Tracheophyta</taxon>
        <taxon>Spermatophyta</taxon>
        <taxon>Magnoliopsida</taxon>
        <taxon>eudicotyledons</taxon>
        <taxon>Gunneridae</taxon>
        <taxon>Pentapetalae</taxon>
        <taxon>asterids</taxon>
        <taxon>lamiids</taxon>
        <taxon>Solanales</taxon>
        <taxon>Solanaceae</taxon>
        <taxon>Solanoideae</taxon>
        <taxon>Solaneae</taxon>
        <taxon>Solanum</taxon>
    </lineage>
</organism>
<protein>
    <submittedName>
        <fullName evidence="1">Putative ovule protein</fullName>
    </submittedName>
</protein>
<proteinExistence type="predicted"/>
<accession>A0A0V0GJI1</accession>
<dbReference type="AlphaFoldDB" id="A0A0V0GJI1"/>
<name>A0A0V0GJI1_SOLCH</name>
<evidence type="ECO:0000313" key="1">
    <source>
        <dbReference type="EMBL" id="JAP07927.1"/>
    </source>
</evidence>